<dbReference type="PANTHER" id="PTHR41773:SF1">
    <property type="entry name" value="RELA_SPOT DOMAIN-CONTAINING PROTEIN"/>
    <property type="match status" value="1"/>
</dbReference>
<evidence type="ECO:0000256" key="2">
    <source>
        <dbReference type="SAM" id="MobiDB-lite"/>
    </source>
</evidence>
<sequence length="379" mass="44456">MEGRPLEQDLQTFLKESYLTEDEWKNSNFEWEELKKIGTHHQNNFSNLSDVAEFVAKTLQSCPEVHSVRWRIKDTNHLMAKLVRKRVEKNEKYTDLSIENYTEKVTDLVGIRVLHLFKNEWETIDGFIRNRWETVEPVVAYIREGDDREPYENKNCEIEDHPVGYRSIHYIVGASPTKEKVVSEIQVRTLFEEGWSEIDHRVRYPKFSDNRVLSYYLKVFNRMAGSADEMGSFVNELTNNIKTYEQELSKVRVENKKHLEKIDSLINELESEKDISDNMKSKLNSMSKELNKLKPKNHGNFGLSKERSENQTEKPTNSGNFGLADYADMVGHLTDYSNMVDPLTKSLTDYYINNPPSWLGLTREEMAMYDLKQNDDKKK</sequence>
<keyword evidence="5" id="KW-1185">Reference proteome</keyword>
<reference evidence="4 5" key="1">
    <citation type="journal article" date="2018" name="Environ. Microbiol.">
        <title>Genomes of ubiquitous marine and hypersaline Hydrogenovibrio, Thiomicrorhabdus and Thiomicrospira spp. encode a diversity of mechanisms to sustain chemolithoautotrophy in heterogeneous environments.</title>
        <authorList>
            <person name="Scott K.M."/>
            <person name="Williams J."/>
            <person name="Porter C.M.B."/>
            <person name="Russel S."/>
            <person name="Harmer T.L."/>
            <person name="Paul J.H."/>
            <person name="Antonen K.M."/>
            <person name="Bridges M.K."/>
            <person name="Camper G.J."/>
            <person name="Campla C.K."/>
            <person name="Casella L.G."/>
            <person name="Chase E."/>
            <person name="Conrad J.W."/>
            <person name="Cruz M.C."/>
            <person name="Dunlap D.S."/>
            <person name="Duran L."/>
            <person name="Fahsbender E.M."/>
            <person name="Goldsmith D.B."/>
            <person name="Keeley R.F."/>
            <person name="Kondoff M.R."/>
            <person name="Kussy B.I."/>
            <person name="Lane M.K."/>
            <person name="Lawler S."/>
            <person name="Leigh B.A."/>
            <person name="Lewis C."/>
            <person name="Lostal L.M."/>
            <person name="Marking D."/>
            <person name="Mancera P.A."/>
            <person name="McClenthan E.C."/>
            <person name="McIntyre E.A."/>
            <person name="Mine J.A."/>
            <person name="Modi S."/>
            <person name="Moore B.D."/>
            <person name="Morgan W.A."/>
            <person name="Nelson K.M."/>
            <person name="Nguyen K.N."/>
            <person name="Ogburn N."/>
            <person name="Parrino D.G."/>
            <person name="Pedapudi A.D."/>
            <person name="Pelham R.P."/>
            <person name="Preece A.M."/>
            <person name="Rampersad E.A."/>
            <person name="Richardson J.C."/>
            <person name="Rodgers C.M."/>
            <person name="Schaffer B.L."/>
            <person name="Sheridan N.E."/>
            <person name="Solone M.R."/>
            <person name="Staley Z.R."/>
            <person name="Tabuchi M."/>
            <person name="Waide R.J."/>
            <person name="Wanjugi P.W."/>
            <person name="Young S."/>
            <person name="Clum A."/>
            <person name="Daum C."/>
            <person name="Huntemann M."/>
            <person name="Ivanova N."/>
            <person name="Kyrpides N."/>
            <person name="Mikhailova N."/>
            <person name="Palaniappan K."/>
            <person name="Pillay M."/>
            <person name="Reddy T.B.K."/>
            <person name="Shapiro N."/>
            <person name="Stamatis D."/>
            <person name="Varghese N."/>
            <person name="Woyke T."/>
            <person name="Boden R."/>
            <person name="Freyermuth S.K."/>
            <person name="Kerfeld C.A."/>
        </authorList>
    </citation>
    <scope>NUCLEOTIDE SEQUENCE [LARGE SCALE GENOMIC DNA]</scope>
    <source>
        <strain evidence="4 5">JR-2</strain>
    </source>
</reference>
<feature type="coiled-coil region" evidence="1">
    <location>
        <begin position="234"/>
        <end position="282"/>
    </location>
</feature>
<dbReference type="Gene3D" id="3.30.460.10">
    <property type="entry name" value="Beta Polymerase, domain 2"/>
    <property type="match status" value="1"/>
</dbReference>
<evidence type="ECO:0000313" key="4">
    <source>
        <dbReference type="EMBL" id="QAB16348.1"/>
    </source>
</evidence>
<protein>
    <submittedName>
        <fullName evidence="4">Addiction module component</fullName>
    </submittedName>
</protein>
<proteinExistence type="predicted"/>
<accession>A0A410H606</accession>
<evidence type="ECO:0000259" key="3">
    <source>
        <dbReference type="SMART" id="SM00954"/>
    </source>
</evidence>
<dbReference type="InterPro" id="IPR007685">
    <property type="entry name" value="RelA_SpoT"/>
</dbReference>
<dbReference type="Pfam" id="PF04607">
    <property type="entry name" value="RelA_SpoT"/>
    <property type="match status" value="1"/>
</dbReference>
<keyword evidence="1" id="KW-0175">Coiled coil</keyword>
<dbReference type="AlphaFoldDB" id="A0A410H606"/>
<dbReference type="CDD" id="cd05399">
    <property type="entry name" value="NT_Rel-Spo_like"/>
    <property type="match status" value="1"/>
</dbReference>
<dbReference type="KEGG" id="htr:EPV75_12095"/>
<evidence type="ECO:0000256" key="1">
    <source>
        <dbReference type="SAM" id="Coils"/>
    </source>
</evidence>
<dbReference type="Proteomes" id="UP000285478">
    <property type="component" value="Chromosome"/>
</dbReference>
<dbReference type="GO" id="GO:0015969">
    <property type="term" value="P:guanosine tetraphosphate metabolic process"/>
    <property type="evidence" value="ECO:0007669"/>
    <property type="project" value="InterPro"/>
</dbReference>
<name>A0A410H606_9GAMM</name>
<dbReference type="PANTHER" id="PTHR41773">
    <property type="entry name" value="GTP PYROPHOSPHATASE-RELATED"/>
    <property type="match status" value="1"/>
</dbReference>
<gene>
    <name evidence="4" type="ORF">EPV75_12095</name>
</gene>
<dbReference type="SUPFAM" id="SSF81301">
    <property type="entry name" value="Nucleotidyltransferase"/>
    <property type="match status" value="1"/>
</dbReference>
<feature type="domain" description="RelA/SpoT" evidence="3">
    <location>
        <begin position="70"/>
        <end position="210"/>
    </location>
</feature>
<evidence type="ECO:0000313" key="5">
    <source>
        <dbReference type="Proteomes" id="UP000285478"/>
    </source>
</evidence>
<dbReference type="InterPro" id="IPR043519">
    <property type="entry name" value="NT_sf"/>
</dbReference>
<feature type="region of interest" description="Disordered" evidence="2">
    <location>
        <begin position="290"/>
        <end position="320"/>
    </location>
</feature>
<organism evidence="4 5">
    <name type="scientific">Hydrogenovibrio thermophilus</name>
    <dbReference type="NCBI Taxonomy" id="265883"/>
    <lineage>
        <taxon>Bacteria</taxon>
        <taxon>Pseudomonadati</taxon>
        <taxon>Pseudomonadota</taxon>
        <taxon>Gammaproteobacteria</taxon>
        <taxon>Thiotrichales</taxon>
        <taxon>Piscirickettsiaceae</taxon>
        <taxon>Hydrogenovibrio</taxon>
    </lineage>
</organism>
<dbReference type="EMBL" id="CP035033">
    <property type="protein sequence ID" value="QAB16348.1"/>
    <property type="molecule type" value="Genomic_DNA"/>
</dbReference>
<dbReference type="SMART" id="SM00954">
    <property type="entry name" value="RelA_SpoT"/>
    <property type="match status" value="1"/>
</dbReference>